<dbReference type="AlphaFoldDB" id="A0A1A9NG94"/>
<dbReference type="SUPFAM" id="SSF69118">
    <property type="entry name" value="AhpD-like"/>
    <property type="match status" value="1"/>
</dbReference>
<protein>
    <submittedName>
        <fullName evidence="3">Alkylhydroperoxidase</fullName>
    </submittedName>
</protein>
<dbReference type="PANTHER" id="PTHR33930:SF2">
    <property type="entry name" value="BLR3452 PROTEIN"/>
    <property type="match status" value="1"/>
</dbReference>
<name>A0A1A9NG94_9BURK</name>
<dbReference type="OrthoDB" id="1683318at2"/>
<comment type="caution">
    <text evidence="3">The sequence shown here is derived from an EMBL/GenBank/DDBJ whole genome shotgun (WGS) entry which is preliminary data.</text>
</comment>
<dbReference type="EMBL" id="LXJZ01000061">
    <property type="protein sequence ID" value="OAJ62199.1"/>
    <property type="molecule type" value="Genomic_DNA"/>
</dbReference>
<evidence type="ECO:0000313" key="3">
    <source>
        <dbReference type="EMBL" id="OAJ65440.1"/>
    </source>
</evidence>
<gene>
    <name evidence="2" type="ORF">A6V36_21990</name>
    <name evidence="3" type="ORF">A6V37_14445</name>
</gene>
<dbReference type="STRING" id="1462993.A6V36_21990"/>
<keyword evidence="4" id="KW-1185">Reference proteome</keyword>
<accession>A0A1A9NG94</accession>
<proteinExistence type="predicted"/>
<evidence type="ECO:0000313" key="4">
    <source>
        <dbReference type="Proteomes" id="UP000077961"/>
    </source>
</evidence>
<dbReference type="Proteomes" id="UP000078116">
    <property type="component" value="Unassembled WGS sequence"/>
</dbReference>
<keyword evidence="3" id="KW-0575">Peroxidase</keyword>
<dbReference type="EMBL" id="LXKA01000033">
    <property type="protein sequence ID" value="OAJ65440.1"/>
    <property type="molecule type" value="Genomic_DNA"/>
</dbReference>
<dbReference type="GO" id="GO:0051920">
    <property type="term" value="F:peroxiredoxin activity"/>
    <property type="evidence" value="ECO:0007669"/>
    <property type="project" value="InterPro"/>
</dbReference>
<feature type="domain" description="Carboxymuconolactone decarboxylase-like" evidence="1">
    <location>
        <begin position="23"/>
        <end position="102"/>
    </location>
</feature>
<dbReference type="InterPro" id="IPR003779">
    <property type="entry name" value="CMD-like"/>
</dbReference>
<evidence type="ECO:0000259" key="1">
    <source>
        <dbReference type="Pfam" id="PF02627"/>
    </source>
</evidence>
<dbReference type="Pfam" id="PF02627">
    <property type="entry name" value="CMD"/>
    <property type="match status" value="1"/>
</dbReference>
<sequence>MLNWIDYRKELVGRIGEIGKLSPETVRGYQALSGAGQKKDLLGAKTRELIALAVAVSLRCDGCITVHTAEALKHGATRDEIAEALGVAVAINAGAAMVYSARTMDAAAAYTAEAAGAAEAAAE</sequence>
<dbReference type="Gene3D" id="1.20.1290.10">
    <property type="entry name" value="AhpD-like"/>
    <property type="match status" value="1"/>
</dbReference>
<dbReference type="PANTHER" id="PTHR33930">
    <property type="entry name" value="ALKYL HYDROPEROXIDE REDUCTASE AHPD"/>
    <property type="match status" value="1"/>
</dbReference>
<keyword evidence="3" id="KW-0560">Oxidoreductase</keyword>
<reference evidence="4 5" key="1">
    <citation type="submission" date="2016-04" db="EMBL/GenBank/DDBJ databases">
        <title>Reclassification of Paraburkholderia panaciterrae (Farh et al. 2015) Dobritsa &amp; Samadpour 2016 as a later homotypic synonym of Paraburkholderia ginsengiterrae (Farh et al. 2015) Dobritsa &amp; Samadpour 2016.</title>
        <authorList>
            <person name="Dobritsa A.P."/>
            <person name="Kutumbaka K."/>
            <person name="Samadpour M."/>
        </authorList>
    </citation>
    <scope>NUCLEOTIDE SEQUENCE [LARGE SCALE GENOMIC DNA]</scope>
    <source>
        <strain evidence="3 5">DCY85</strain>
        <strain evidence="2 4">DCY85-1</strain>
    </source>
</reference>
<dbReference type="InterPro" id="IPR029032">
    <property type="entry name" value="AhpD-like"/>
</dbReference>
<dbReference type="RefSeq" id="WP_064265884.1">
    <property type="nucleotide sequence ID" value="NZ_LXJZ01000061.1"/>
</dbReference>
<dbReference type="NCBIfam" id="TIGR00778">
    <property type="entry name" value="ahpD_dom"/>
    <property type="match status" value="1"/>
</dbReference>
<organism evidence="3 5">
    <name type="scientific">Paraburkholderia ginsengiterrae</name>
    <dbReference type="NCBI Taxonomy" id="1462993"/>
    <lineage>
        <taxon>Bacteria</taxon>
        <taxon>Pseudomonadati</taxon>
        <taxon>Pseudomonadota</taxon>
        <taxon>Betaproteobacteria</taxon>
        <taxon>Burkholderiales</taxon>
        <taxon>Burkholderiaceae</taxon>
        <taxon>Paraburkholderia</taxon>
    </lineage>
</organism>
<dbReference type="InterPro" id="IPR004675">
    <property type="entry name" value="AhpD_core"/>
</dbReference>
<evidence type="ECO:0000313" key="5">
    <source>
        <dbReference type="Proteomes" id="UP000078116"/>
    </source>
</evidence>
<dbReference type="Proteomes" id="UP000077961">
    <property type="component" value="Unassembled WGS sequence"/>
</dbReference>
<evidence type="ECO:0000313" key="2">
    <source>
        <dbReference type="EMBL" id="OAJ62199.1"/>
    </source>
</evidence>